<gene>
    <name evidence="3" type="ORF">MECH1_V1_1484</name>
</gene>
<dbReference type="RefSeq" id="WP_348759753.1">
    <property type="nucleotide sequence ID" value="NZ_OZ026884.1"/>
</dbReference>
<reference evidence="3 4" key="1">
    <citation type="submission" date="2024-04" db="EMBL/GenBank/DDBJ databases">
        <authorList>
            <person name="Cremers G."/>
        </authorList>
    </citation>
    <scope>NUCLEOTIDE SEQUENCE [LARGE SCALE GENOMIC DNA]</scope>
    <source>
        <strain evidence="3">MeCH1-AG</strain>
    </source>
</reference>
<dbReference type="InterPro" id="IPR029063">
    <property type="entry name" value="SAM-dependent_MTases_sf"/>
</dbReference>
<evidence type="ECO:0000313" key="4">
    <source>
        <dbReference type="Proteomes" id="UP001497493"/>
    </source>
</evidence>
<protein>
    <submittedName>
        <fullName evidence="3">Cyclopropane fatty-acyl-phospholipid synthase-like methyltransferase</fullName>
    </submittedName>
</protein>
<evidence type="ECO:0000313" key="3">
    <source>
        <dbReference type="EMBL" id="CAL1240260.1"/>
    </source>
</evidence>
<dbReference type="Pfam" id="PF08241">
    <property type="entry name" value="Methyltransf_11"/>
    <property type="match status" value="1"/>
</dbReference>
<dbReference type="Gene3D" id="3.40.50.150">
    <property type="entry name" value="Vaccinia Virus protein VP39"/>
    <property type="match status" value="1"/>
</dbReference>
<organism evidence="3 4">
    <name type="scientific">Candidatus Methylocalor cossyra</name>
    <dbReference type="NCBI Taxonomy" id="3108543"/>
    <lineage>
        <taxon>Bacteria</taxon>
        <taxon>Pseudomonadati</taxon>
        <taxon>Pseudomonadota</taxon>
        <taxon>Gammaproteobacteria</taxon>
        <taxon>Methylococcales</taxon>
        <taxon>Methylococcaceae</taxon>
        <taxon>Candidatus Methylocalor</taxon>
    </lineage>
</organism>
<keyword evidence="4" id="KW-1185">Reference proteome</keyword>
<dbReference type="SUPFAM" id="SSF53335">
    <property type="entry name" value="S-adenosyl-L-methionine-dependent methyltransferases"/>
    <property type="match status" value="1"/>
</dbReference>
<evidence type="ECO:0000256" key="1">
    <source>
        <dbReference type="ARBA" id="ARBA00022679"/>
    </source>
</evidence>
<dbReference type="EMBL" id="OZ026884">
    <property type="protein sequence ID" value="CAL1240260.1"/>
    <property type="molecule type" value="Genomic_DNA"/>
</dbReference>
<sequence>MAYYLEPYKDYRTDHLSEDGSFSPRDILRDTARHYDDCYWDYRTAWFDNENLALHYGYWDLHTKTHRQALLNKNRVVCEMAGIGPEQHVLDAGCGIGGSAIWLAKNVGCRVTGITVSVQQVRHARRHAQRHGVAERVDFQVADFCRTPFPDASFDVVWAIESSCYAVDKRDFFREAYRLLRKGGTLIACDGYAARRDFTEDQWRAVMECLNGWAVPNLATVEEFWEGLEQCGFRAVEMREATAETLPSSRRMYRIALLTYPMQWIMQRLGLRKKAQTANFKVALAQYKVFREGMVRYCIFRARKPA</sequence>
<accession>A0ABM9NI40</accession>
<proteinExistence type="predicted"/>
<dbReference type="CDD" id="cd02440">
    <property type="entry name" value="AdoMet_MTases"/>
    <property type="match status" value="1"/>
</dbReference>
<name>A0ABM9NI40_9GAMM</name>
<dbReference type="PANTHER" id="PTHR44068">
    <property type="entry name" value="ZGC:194242"/>
    <property type="match status" value="1"/>
</dbReference>
<keyword evidence="1" id="KW-0808">Transferase</keyword>
<dbReference type="InterPro" id="IPR013216">
    <property type="entry name" value="Methyltransf_11"/>
</dbReference>
<dbReference type="PANTHER" id="PTHR44068:SF11">
    <property type="entry name" value="GERANYL DIPHOSPHATE 2-C-METHYLTRANSFERASE"/>
    <property type="match status" value="1"/>
</dbReference>
<evidence type="ECO:0000259" key="2">
    <source>
        <dbReference type="Pfam" id="PF08241"/>
    </source>
</evidence>
<dbReference type="Proteomes" id="UP001497493">
    <property type="component" value="Chromosome"/>
</dbReference>
<dbReference type="InterPro" id="IPR050447">
    <property type="entry name" value="Erg6_SMT_methyltransf"/>
</dbReference>
<feature type="domain" description="Methyltransferase type 11" evidence="2">
    <location>
        <begin position="90"/>
        <end position="187"/>
    </location>
</feature>